<name>A0A0X3USJ0_9ACTN</name>
<keyword evidence="3" id="KW-0223">Dioxygenase</keyword>
<dbReference type="Proteomes" id="UP000053923">
    <property type="component" value="Unassembled WGS sequence"/>
</dbReference>
<dbReference type="EMBL" id="LLZG01000153">
    <property type="protein sequence ID" value="KUL35445.1"/>
    <property type="molecule type" value="Genomic_DNA"/>
</dbReference>
<dbReference type="RefSeq" id="WP_062704014.1">
    <property type="nucleotide sequence ID" value="NZ_LLZG01000153.1"/>
</dbReference>
<sequence>MPENPENRDKDIPESPEENEQAPPGETGGMKRRFTWKKLLMIAIALVVVGSLVQVIARSGGFGGALNTTGDNSENKKSAPKEIETPAQKPKTVELGDQKIPQASGPIIVVNPGLVTPGGKATVEGAGFDAKSTVDLFLKTSAKQNEGKGIATAKTDRTGSINTQITVPENVSKGAIVVAQQRDADNVAEAQLVAGGVVGAVKINKMVGKPGDSVSLNIRGFGAGEKIDVFWGRVGGKPDATLTADGSGGIGRADVKVGVAPTGVSTLILVGEKSQTTATAPFQILGLYPTLKSSPYALKAGHQITVSAGGFAPAERVLYYINSASGVPAFTATADANGNVGSVSFDVPFGLEGEQNLTAIGDRTRAVVRAGFQVMPYTPTAEPSTYSGKAGTAVSFYVTGFAANETVTLYAGGPNGDAKKITTFQVDAKGEAEAAGSYPITKADEGGVAFKLVGSKSGGEAKASVNAAEEEGQQDQGQQGQGQ</sequence>
<proteinExistence type="predicted"/>
<feature type="transmembrane region" description="Helical" evidence="2">
    <location>
        <begin position="39"/>
        <end position="57"/>
    </location>
</feature>
<feature type="region of interest" description="Disordered" evidence="1">
    <location>
        <begin position="1"/>
        <end position="30"/>
    </location>
</feature>
<comment type="caution">
    <text evidence="3">The sequence shown here is derived from an EMBL/GenBank/DDBJ whole genome shotgun (WGS) entry which is preliminary data.</text>
</comment>
<evidence type="ECO:0000313" key="3">
    <source>
        <dbReference type="EMBL" id="KUL35445.1"/>
    </source>
</evidence>
<dbReference type="AlphaFoldDB" id="A0A0X3USJ0"/>
<keyword evidence="2" id="KW-0472">Membrane</keyword>
<dbReference type="GO" id="GO:0051213">
    <property type="term" value="F:dioxygenase activity"/>
    <property type="evidence" value="ECO:0007669"/>
    <property type="project" value="UniProtKB-KW"/>
</dbReference>
<evidence type="ECO:0000256" key="2">
    <source>
        <dbReference type="SAM" id="Phobius"/>
    </source>
</evidence>
<reference evidence="4" key="1">
    <citation type="submission" date="2015-10" db="EMBL/GenBank/DDBJ databases">
        <authorList>
            <person name="Ju K.-S."/>
            <person name="Doroghazi J.R."/>
            <person name="Metcalf W.W."/>
        </authorList>
    </citation>
    <scope>NUCLEOTIDE SEQUENCE [LARGE SCALE GENOMIC DNA]</scope>
    <source>
        <strain evidence="4">NRRL 3151</strain>
    </source>
</reference>
<accession>A0A0X3USJ0</accession>
<feature type="compositionally biased region" description="Low complexity" evidence="1">
    <location>
        <begin position="474"/>
        <end position="483"/>
    </location>
</feature>
<keyword evidence="4" id="KW-1185">Reference proteome</keyword>
<keyword evidence="3" id="KW-0560">Oxidoreductase</keyword>
<gene>
    <name evidence="3" type="ORF">ADL12_19840</name>
</gene>
<evidence type="ECO:0000256" key="1">
    <source>
        <dbReference type="SAM" id="MobiDB-lite"/>
    </source>
</evidence>
<feature type="region of interest" description="Disordered" evidence="1">
    <location>
        <begin position="63"/>
        <end position="92"/>
    </location>
</feature>
<feature type="region of interest" description="Disordered" evidence="1">
    <location>
        <begin position="460"/>
        <end position="483"/>
    </location>
</feature>
<keyword evidence="2" id="KW-1133">Transmembrane helix</keyword>
<evidence type="ECO:0000313" key="4">
    <source>
        <dbReference type="Proteomes" id="UP000053923"/>
    </source>
</evidence>
<protein>
    <submittedName>
        <fullName evidence="3">Aromatic ring-opening dioxygenase LigA</fullName>
    </submittedName>
</protein>
<keyword evidence="2" id="KW-0812">Transmembrane</keyword>
<feature type="compositionally biased region" description="Basic and acidic residues" evidence="1">
    <location>
        <begin position="73"/>
        <end position="84"/>
    </location>
</feature>
<feature type="compositionally biased region" description="Basic and acidic residues" evidence="1">
    <location>
        <begin position="1"/>
        <end position="13"/>
    </location>
</feature>
<organism evidence="3 4">
    <name type="scientific">Streptomyces regalis</name>
    <dbReference type="NCBI Taxonomy" id="68262"/>
    <lineage>
        <taxon>Bacteria</taxon>
        <taxon>Bacillati</taxon>
        <taxon>Actinomycetota</taxon>
        <taxon>Actinomycetes</taxon>
        <taxon>Kitasatosporales</taxon>
        <taxon>Streptomycetaceae</taxon>
        <taxon>Streptomyces</taxon>
    </lineage>
</organism>